<evidence type="ECO:0000313" key="2">
    <source>
        <dbReference type="Proteomes" id="UP000694564"/>
    </source>
</evidence>
<name>A0A8D2B5S8_SCIVU</name>
<accession>A0A8D2B5S8</accession>
<dbReference type="AlphaFoldDB" id="A0A8D2B5S8"/>
<dbReference type="Proteomes" id="UP000694564">
    <property type="component" value="Chromosome 7"/>
</dbReference>
<keyword evidence="2" id="KW-1185">Reference proteome</keyword>
<proteinExistence type="predicted"/>
<reference evidence="1" key="1">
    <citation type="submission" date="2025-08" db="UniProtKB">
        <authorList>
            <consortium name="Ensembl"/>
        </authorList>
    </citation>
    <scope>IDENTIFICATION</scope>
</reference>
<reference evidence="1" key="2">
    <citation type="submission" date="2025-09" db="UniProtKB">
        <authorList>
            <consortium name="Ensembl"/>
        </authorList>
    </citation>
    <scope>IDENTIFICATION</scope>
</reference>
<organism evidence="1 2">
    <name type="scientific">Sciurus vulgaris</name>
    <name type="common">Eurasian red squirrel</name>
    <dbReference type="NCBI Taxonomy" id="55149"/>
    <lineage>
        <taxon>Eukaryota</taxon>
        <taxon>Metazoa</taxon>
        <taxon>Chordata</taxon>
        <taxon>Craniata</taxon>
        <taxon>Vertebrata</taxon>
        <taxon>Euteleostomi</taxon>
        <taxon>Mammalia</taxon>
        <taxon>Eutheria</taxon>
        <taxon>Euarchontoglires</taxon>
        <taxon>Glires</taxon>
        <taxon>Rodentia</taxon>
        <taxon>Sciuromorpha</taxon>
        <taxon>Sciuridae</taxon>
        <taxon>Sciurinae</taxon>
        <taxon>Sciurini</taxon>
        <taxon>Sciurus</taxon>
    </lineage>
</organism>
<evidence type="ECO:0000313" key="1">
    <source>
        <dbReference type="Ensembl" id="ENSSVLP00005011523.1"/>
    </source>
</evidence>
<protein>
    <submittedName>
        <fullName evidence="1">Uncharacterized protein</fullName>
    </submittedName>
</protein>
<sequence length="76" mass="8991">MPQVLAEIKVPYSPSNRQGRFAGSKQPEVKGTGASWVWWHIPVILLTQEAEPLPPWVGLHWWLYWWLCRPRGWQWA</sequence>
<dbReference type="Ensembl" id="ENSSVLT00005012762.1">
    <property type="protein sequence ID" value="ENSSVLP00005011523.1"/>
    <property type="gene ID" value="ENSSVLG00005009159.1"/>
</dbReference>